<evidence type="ECO:0000259" key="10">
    <source>
        <dbReference type="Pfam" id="PF00924"/>
    </source>
</evidence>
<reference evidence="12" key="1">
    <citation type="submission" date="2022-12" db="EMBL/GenBank/DDBJ databases">
        <title>Draft genome assemblies for two species of Escallonia (Escalloniales).</title>
        <authorList>
            <person name="Chanderbali A."/>
            <person name="Dervinis C."/>
            <person name="Anghel I."/>
            <person name="Soltis D."/>
            <person name="Soltis P."/>
            <person name="Zapata F."/>
        </authorList>
    </citation>
    <scope>NUCLEOTIDE SEQUENCE</scope>
    <source>
        <strain evidence="12">UCBG92.1500</strain>
        <tissue evidence="12">Leaf</tissue>
    </source>
</reference>
<keyword evidence="4 9" id="KW-0812">Transmembrane</keyword>
<keyword evidence="6" id="KW-0406">Ion transport</keyword>
<dbReference type="InterPro" id="IPR016688">
    <property type="entry name" value="MscS-like_plants/fungi"/>
</dbReference>
<dbReference type="GO" id="GO:0005886">
    <property type="term" value="C:plasma membrane"/>
    <property type="evidence" value="ECO:0007669"/>
    <property type="project" value="UniProtKB-ARBA"/>
</dbReference>
<evidence type="ECO:0000256" key="5">
    <source>
        <dbReference type="ARBA" id="ARBA00022989"/>
    </source>
</evidence>
<evidence type="ECO:0000256" key="1">
    <source>
        <dbReference type="ARBA" id="ARBA00004127"/>
    </source>
</evidence>
<keyword evidence="13" id="KW-1185">Reference proteome</keyword>
<protein>
    <recommendedName>
        <fullName evidence="14">Mechanosensitive ion channel protein</fullName>
    </recommendedName>
</protein>
<name>A0AA88S1V6_9ASTE</name>
<evidence type="ECO:0000256" key="7">
    <source>
        <dbReference type="ARBA" id="ARBA00023136"/>
    </source>
</evidence>
<organism evidence="12 13">
    <name type="scientific">Escallonia rubra</name>
    <dbReference type="NCBI Taxonomy" id="112253"/>
    <lineage>
        <taxon>Eukaryota</taxon>
        <taxon>Viridiplantae</taxon>
        <taxon>Streptophyta</taxon>
        <taxon>Embryophyta</taxon>
        <taxon>Tracheophyta</taxon>
        <taxon>Spermatophyta</taxon>
        <taxon>Magnoliopsida</taxon>
        <taxon>eudicotyledons</taxon>
        <taxon>Gunneridae</taxon>
        <taxon>Pentapetalae</taxon>
        <taxon>asterids</taxon>
        <taxon>campanulids</taxon>
        <taxon>Escalloniales</taxon>
        <taxon>Escalloniaceae</taxon>
        <taxon>Escallonia</taxon>
    </lineage>
</organism>
<accession>A0AA88S1V6</accession>
<dbReference type="InterPro" id="IPR010920">
    <property type="entry name" value="LSM_dom_sf"/>
</dbReference>
<dbReference type="Pfam" id="PF00924">
    <property type="entry name" value="MS_channel_2nd"/>
    <property type="match status" value="1"/>
</dbReference>
<dbReference type="InterPro" id="IPR058650">
    <property type="entry name" value="Msy1/2-like"/>
</dbReference>
<dbReference type="InterPro" id="IPR006685">
    <property type="entry name" value="MscS_channel_2nd"/>
</dbReference>
<keyword evidence="8" id="KW-0407">Ion channel</keyword>
<proteinExistence type="inferred from homology"/>
<feature type="transmembrane region" description="Helical" evidence="9">
    <location>
        <begin position="60"/>
        <end position="80"/>
    </location>
</feature>
<evidence type="ECO:0000256" key="6">
    <source>
        <dbReference type="ARBA" id="ARBA00023065"/>
    </source>
</evidence>
<sequence length="609" mass="70005">FLLCLLCNFPFKSVVSKERTPKAPLMMPSSQGVGAEDEEICKKVSLGKELKYKKVKKKVTMQWIVFLCVTGCLLASLRIEKSERSRLWGLEIWKWCVLIMVTFCGLPITNWIMHFVVLLIELNFLWRRKVLYFVHALKKSVQVFIWLTLVLVTWVLIFTDHKVKRSAIAHKILDYTTWTIVSLLIGTFLWLVKTLLLKILASSFHVNTFFDRIQESIFHQYILRILSGPPLLGRANTASQLSVRQRQKRGKGKQVIDINKLHEMKREKVSAWTMKMLVDVISNSGLSTISNALEKSNDGEGEQKDKEITSEMEAHAAAIDIFRNIIQPHCDDIDEKALRRFMLQEEVDLVLPLIDVAGKGGIDKTALIAWVVKVYKERKALAHTLKDNKTAVMQLNKLVTGILIVVIVVVWLLLTGIATTKLLFLLSSRLVEGAFMFGNTCKTIFEAIIFVFVTHPFDVGDRCVIDGTQMIVQEMNILTTVFLKLDNEKIYYPNSILASKPISNFYRSPEMGDSLEFSIDFKTPAEKIGTLKVKINKYLVENAHHWQPNHNVVVKEIENVNKIKMALFFNHTMNFQDFPEKSRRRSELIMEMKRIFHVLEINTTSCPRM</sequence>
<feature type="transmembrane region" description="Helical" evidence="9">
    <location>
        <begin position="140"/>
        <end position="160"/>
    </location>
</feature>
<feature type="transmembrane region" description="Helical" evidence="9">
    <location>
        <begin position="172"/>
        <end position="192"/>
    </location>
</feature>
<feature type="domain" description="Mechanosensitive ion channel MscS" evidence="10">
    <location>
        <begin position="449"/>
        <end position="505"/>
    </location>
</feature>
<feature type="domain" description="Mechanosensitive ion channel protein Msy1/2-like transmembrane" evidence="11">
    <location>
        <begin position="52"/>
        <end position="204"/>
    </location>
</feature>
<dbReference type="GO" id="GO:0008381">
    <property type="term" value="F:mechanosensitive monoatomic ion channel activity"/>
    <property type="evidence" value="ECO:0007669"/>
    <property type="project" value="TreeGrafter"/>
</dbReference>
<dbReference type="Pfam" id="PF25886">
    <property type="entry name" value="Msy1"/>
    <property type="match status" value="1"/>
</dbReference>
<keyword evidence="7 9" id="KW-0472">Membrane</keyword>
<comment type="subcellular location">
    <subcellularLocation>
        <location evidence="1">Endomembrane system</location>
        <topology evidence="1">Multi-pass membrane protein</topology>
    </subcellularLocation>
</comment>
<evidence type="ECO:0008006" key="14">
    <source>
        <dbReference type="Google" id="ProtNLM"/>
    </source>
</evidence>
<dbReference type="PANTHER" id="PTHR31618">
    <property type="entry name" value="MECHANOSENSITIVE ION CHANNEL PROTEIN 5"/>
    <property type="match status" value="1"/>
</dbReference>
<dbReference type="FunFam" id="2.30.30.60:FF:000003">
    <property type="entry name" value="Predicted mechanosensitive ion channel"/>
    <property type="match status" value="1"/>
</dbReference>
<comment type="caution">
    <text evidence="12">The sequence shown here is derived from an EMBL/GenBank/DDBJ whole genome shotgun (WGS) entry which is preliminary data.</text>
</comment>
<evidence type="ECO:0000313" key="12">
    <source>
        <dbReference type="EMBL" id="KAK2994025.1"/>
    </source>
</evidence>
<dbReference type="PANTHER" id="PTHR31618:SF20">
    <property type="entry name" value="MECHANOSENSITIVE ION CHANNEL PROTEIN 10"/>
    <property type="match status" value="1"/>
</dbReference>
<dbReference type="GO" id="GO:0050982">
    <property type="term" value="P:detection of mechanical stimulus"/>
    <property type="evidence" value="ECO:0007669"/>
    <property type="project" value="TreeGrafter"/>
</dbReference>
<evidence type="ECO:0000256" key="3">
    <source>
        <dbReference type="ARBA" id="ARBA00022448"/>
    </source>
</evidence>
<feature type="non-terminal residue" evidence="12">
    <location>
        <position position="609"/>
    </location>
</feature>
<evidence type="ECO:0000259" key="11">
    <source>
        <dbReference type="Pfam" id="PF25886"/>
    </source>
</evidence>
<evidence type="ECO:0000256" key="4">
    <source>
        <dbReference type="ARBA" id="ARBA00022692"/>
    </source>
</evidence>
<dbReference type="EMBL" id="JAVXUO010000248">
    <property type="protein sequence ID" value="KAK2994025.1"/>
    <property type="molecule type" value="Genomic_DNA"/>
</dbReference>
<evidence type="ECO:0000256" key="9">
    <source>
        <dbReference type="SAM" id="Phobius"/>
    </source>
</evidence>
<dbReference type="PIRSF" id="PIRSF017209">
    <property type="entry name" value="Memb_At2g17000_prd"/>
    <property type="match status" value="1"/>
</dbReference>
<dbReference type="InterPro" id="IPR023408">
    <property type="entry name" value="MscS_beta-dom_sf"/>
</dbReference>
<keyword evidence="5 9" id="KW-1133">Transmembrane helix</keyword>
<feature type="transmembrane region" description="Helical" evidence="9">
    <location>
        <begin position="92"/>
        <end position="120"/>
    </location>
</feature>
<dbReference type="Gene3D" id="2.30.30.60">
    <property type="match status" value="1"/>
</dbReference>
<dbReference type="SUPFAM" id="SSF50182">
    <property type="entry name" value="Sm-like ribonucleoproteins"/>
    <property type="match status" value="1"/>
</dbReference>
<dbReference type="Proteomes" id="UP001187471">
    <property type="component" value="Unassembled WGS sequence"/>
</dbReference>
<evidence type="ECO:0000256" key="2">
    <source>
        <dbReference type="ARBA" id="ARBA00008017"/>
    </source>
</evidence>
<dbReference type="GO" id="GO:0006820">
    <property type="term" value="P:monoatomic anion transport"/>
    <property type="evidence" value="ECO:0007669"/>
    <property type="project" value="TreeGrafter"/>
</dbReference>
<evidence type="ECO:0000313" key="13">
    <source>
        <dbReference type="Proteomes" id="UP001187471"/>
    </source>
</evidence>
<dbReference type="AlphaFoldDB" id="A0AA88S1V6"/>
<comment type="similarity">
    <text evidence="2">Belongs to the MscS (TC 1.A.23) family.</text>
</comment>
<gene>
    <name evidence="12" type="ORF">RJ640_018782</name>
</gene>
<keyword evidence="3" id="KW-0813">Transport</keyword>
<feature type="transmembrane region" description="Helical" evidence="9">
    <location>
        <begin position="398"/>
        <end position="426"/>
    </location>
</feature>
<evidence type="ECO:0000256" key="8">
    <source>
        <dbReference type="ARBA" id="ARBA00023303"/>
    </source>
</evidence>